<dbReference type="RefSeq" id="WP_092556709.1">
    <property type="nucleotide sequence ID" value="NZ_FNPZ01000004.1"/>
</dbReference>
<dbReference type="InterPro" id="IPR003018">
    <property type="entry name" value="GAF"/>
</dbReference>
<dbReference type="SMART" id="SM00065">
    <property type="entry name" value="GAF"/>
    <property type="match status" value="2"/>
</dbReference>
<dbReference type="InterPro" id="IPR011712">
    <property type="entry name" value="Sig_transdc_His_kin_sub3_dim/P"/>
</dbReference>
<dbReference type="GO" id="GO:0046983">
    <property type="term" value="F:protein dimerization activity"/>
    <property type="evidence" value="ECO:0007669"/>
    <property type="project" value="InterPro"/>
</dbReference>
<dbReference type="PANTHER" id="PTHR24421:SF56">
    <property type="entry name" value="OXYGEN SENSOR HISTIDINE KINASE RESPONSE REGULATOR DOST"/>
    <property type="match status" value="1"/>
</dbReference>
<dbReference type="AlphaFoldDB" id="A0A1H3SX22"/>
<dbReference type="Gene3D" id="3.30.450.40">
    <property type="match status" value="2"/>
</dbReference>
<keyword evidence="3" id="KW-0902">Two-component regulatory system</keyword>
<dbReference type="Gene3D" id="3.30.565.10">
    <property type="entry name" value="Histidine kinase-like ATPase, C-terminal domain"/>
    <property type="match status" value="1"/>
</dbReference>
<evidence type="ECO:0000256" key="1">
    <source>
        <dbReference type="ARBA" id="ARBA00022679"/>
    </source>
</evidence>
<feature type="domain" description="GAF" evidence="4">
    <location>
        <begin position="53"/>
        <end position="199"/>
    </location>
</feature>
<dbReference type="InterPro" id="IPR036890">
    <property type="entry name" value="HATPase_C_sf"/>
</dbReference>
<reference evidence="5 6" key="1">
    <citation type="submission" date="2016-10" db="EMBL/GenBank/DDBJ databases">
        <authorList>
            <person name="de Groot N.N."/>
        </authorList>
    </citation>
    <scope>NUCLEOTIDE SEQUENCE [LARGE SCALE GENOMIC DNA]</scope>
    <source>
        <strain evidence="5 6">CGMCC 4.3491</strain>
    </source>
</reference>
<organism evidence="5 6">
    <name type="scientific">Herbiconiux ginsengi</name>
    <dbReference type="NCBI Taxonomy" id="381665"/>
    <lineage>
        <taxon>Bacteria</taxon>
        <taxon>Bacillati</taxon>
        <taxon>Actinomycetota</taxon>
        <taxon>Actinomycetes</taxon>
        <taxon>Micrococcales</taxon>
        <taxon>Microbacteriaceae</taxon>
        <taxon>Herbiconiux</taxon>
    </lineage>
</organism>
<evidence type="ECO:0000259" key="4">
    <source>
        <dbReference type="SMART" id="SM00065"/>
    </source>
</evidence>
<evidence type="ECO:0000313" key="6">
    <source>
        <dbReference type="Proteomes" id="UP000198891"/>
    </source>
</evidence>
<dbReference type="Pfam" id="PF13185">
    <property type="entry name" value="GAF_2"/>
    <property type="match status" value="1"/>
</dbReference>
<dbReference type="STRING" id="381665.SAMN05216554_3789"/>
<sequence length="573" mass="61028">MVGDDPLTFPDAPRAELDRAIGDLVARAADVMKTQGRLRALLHANRAVVEQIELPVVLQRIVDAAVELVDAEYGAIGVIAPQGGLEQFIYVGMTPRDEERIGHLPEGHGLLGALIDEPHPIRLEHITDDGRSSGFPAHHPPMESFLGVPIRVRDSVFGNLYLTNQRGGRFSAEDEQLVTSLAATAGFAIENARLFAQAQARERWMAAAAETSAAILSTSRRLGLEDLAGRLAQLAEADRVYIVERDDDGVHLSLAVVNGTLTDDRIGSRLAAANTIAGAVFESLSARSVPESTLSEADPLALQNETASGPLMAVPMNSGETTSVVAVIARAPGAPRFSEFELEIADDFVSRASVALELAAAREDQQRMLLLEDRGRIARDLHDHVIQQLFGTGLELQGLIGRAGAGPTADKLAGAVERIDDSIAQIRTVIFALSRSAHSDTSVRHTLLDLAKEASAGIAQPTATSFSGPVDLVVTDELAADVAAVARECLANVARHASATRASLELTAADGTVTLTVRDDGVGIPATGRRSGLRNLEERATRRGGTFDIESEPGDTVVRWAVPFPRLDEKENT</sequence>
<dbReference type="InterPro" id="IPR003594">
    <property type="entry name" value="HATPase_dom"/>
</dbReference>
<dbReference type="PANTHER" id="PTHR24421">
    <property type="entry name" value="NITRATE/NITRITE SENSOR PROTEIN NARX-RELATED"/>
    <property type="match status" value="1"/>
</dbReference>
<proteinExistence type="predicted"/>
<dbReference type="CDD" id="cd16917">
    <property type="entry name" value="HATPase_UhpB-NarQ-NarX-like"/>
    <property type="match status" value="1"/>
</dbReference>
<gene>
    <name evidence="5" type="ORF">SAMN05216554_3789</name>
</gene>
<keyword evidence="1" id="KW-0808">Transferase</keyword>
<accession>A0A1H3SX22</accession>
<keyword evidence="6" id="KW-1185">Reference proteome</keyword>
<dbReference type="InterPro" id="IPR050482">
    <property type="entry name" value="Sensor_HK_TwoCompSys"/>
</dbReference>
<keyword evidence="2 5" id="KW-0418">Kinase</keyword>
<name>A0A1H3SX22_9MICO</name>
<dbReference type="GO" id="GO:0016020">
    <property type="term" value="C:membrane"/>
    <property type="evidence" value="ECO:0007669"/>
    <property type="project" value="InterPro"/>
</dbReference>
<dbReference type="SUPFAM" id="SSF55781">
    <property type="entry name" value="GAF domain-like"/>
    <property type="match status" value="2"/>
</dbReference>
<dbReference type="GO" id="GO:0000155">
    <property type="term" value="F:phosphorelay sensor kinase activity"/>
    <property type="evidence" value="ECO:0007669"/>
    <property type="project" value="InterPro"/>
</dbReference>
<dbReference type="InterPro" id="IPR029016">
    <property type="entry name" value="GAF-like_dom_sf"/>
</dbReference>
<dbReference type="Proteomes" id="UP000198891">
    <property type="component" value="Unassembled WGS sequence"/>
</dbReference>
<dbReference type="SUPFAM" id="SSF55874">
    <property type="entry name" value="ATPase domain of HSP90 chaperone/DNA topoisomerase II/histidine kinase"/>
    <property type="match status" value="1"/>
</dbReference>
<evidence type="ECO:0000256" key="2">
    <source>
        <dbReference type="ARBA" id="ARBA00022777"/>
    </source>
</evidence>
<dbReference type="Pfam" id="PF02518">
    <property type="entry name" value="HATPase_c"/>
    <property type="match status" value="1"/>
</dbReference>
<feature type="domain" description="GAF" evidence="4">
    <location>
        <begin position="219"/>
        <end position="366"/>
    </location>
</feature>
<evidence type="ECO:0000256" key="3">
    <source>
        <dbReference type="ARBA" id="ARBA00023012"/>
    </source>
</evidence>
<dbReference type="OrthoDB" id="5241249at2"/>
<dbReference type="Pfam" id="PF07730">
    <property type="entry name" value="HisKA_3"/>
    <property type="match status" value="1"/>
</dbReference>
<protein>
    <submittedName>
        <fullName evidence="5">Histidine kinase</fullName>
    </submittedName>
</protein>
<evidence type="ECO:0000313" key="5">
    <source>
        <dbReference type="EMBL" id="SDZ42566.1"/>
    </source>
</evidence>
<dbReference type="EMBL" id="FNPZ01000004">
    <property type="protein sequence ID" value="SDZ42566.1"/>
    <property type="molecule type" value="Genomic_DNA"/>
</dbReference>
<dbReference type="Gene3D" id="1.20.5.1930">
    <property type="match status" value="1"/>
</dbReference>